<evidence type="ECO:0000256" key="1">
    <source>
        <dbReference type="ARBA" id="ARBA00022475"/>
    </source>
</evidence>
<feature type="domain" description="Cell division protein FtsQ/DivIB C-terminal" evidence="8">
    <location>
        <begin position="105"/>
        <end position="216"/>
    </location>
</feature>
<keyword evidence="6" id="KW-0131">Cell cycle</keyword>
<keyword evidence="4 7" id="KW-0812">Transmembrane</keyword>
<dbReference type="InterPro" id="IPR026579">
    <property type="entry name" value="FtsQ"/>
</dbReference>
<keyword evidence="2" id="KW-0997">Cell inner membrane</keyword>
<dbReference type="HOGENOM" id="CLU_064041_2_0_6"/>
<reference evidence="10 11" key="1">
    <citation type="submission" date="2014-12" db="EMBL/GenBank/DDBJ databases">
        <title>Complete genome sequence of Francisella guanzhouensis strain 08HL01032 isolated from air-conditioning system in China.</title>
        <authorList>
            <person name="Svensson D."/>
            <person name="Ohrman C."/>
            <person name="Backman S."/>
            <person name="Karlsson E."/>
            <person name="Nilsson E."/>
            <person name="Bystrom M."/>
            <person name="Larkeryd A."/>
            <person name="Stenberg P."/>
            <person name="Scholtz H.C."/>
            <person name="Forsman M."/>
            <person name="Sjodin A."/>
        </authorList>
    </citation>
    <scope>NUCLEOTIDE SEQUENCE [LARGE SCALE GENOMIC DNA]</scope>
    <source>
        <strain evidence="10 11">08HL01032</strain>
    </source>
</reference>
<evidence type="ECO:0000256" key="5">
    <source>
        <dbReference type="ARBA" id="ARBA00022989"/>
    </source>
</evidence>
<dbReference type="RefSeq" id="WP_039123430.1">
    <property type="nucleotide sequence ID" value="NZ_CP010427.1"/>
</dbReference>
<gene>
    <name evidence="10" type="ORF">SD28_01735</name>
</gene>
<name>A0A0A8E4D4_9GAMM</name>
<keyword evidence="1" id="KW-1003">Cell membrane</keyword>
<evidence type="ECO:0000259" key="9">
    <source>
        <dbReference type="Pfam" id="PF08478"/>
    </source>
</evidence>
<dbReference type="InterPro" id="IPR013685">
    <property type="entry name" value="POTRA_FtsQ_type"/>
</dbReference>
<dbReference type="PANTHER" id="PTHR35851">
    <property type="entry name" value="CELL DIVISION PROTEIN FTSQ"/>
    <property type="match status" value="1"/>
</dbReference>
<keyword evidence="7" id="KW-0472">Membrane</keyword>
<dbReference type="Gene3D" id="3.10.20.310">
    <property type="entry name" value="membrane protein fhac"/>
    <property type="match status" value="1"/>
</dbReference>
<dbReference type="KEGG" id="fgu:SD28_01735"/>
<evidence type="ECO:0000313" key="11">
    <source>
        <dbReference type="Proteomes" id="UP000031104"/>
    </source>
</evidence>
<dbReference type="Gene3D" id="3.40.50.11690">
    <property type="entry name" value="Cell division protein FtsQ/DivIB"/>
    <property type="match status" value="1"/>
</dbReference>
<proteinExistence type="predicted"/>
<keyword evidence="5 7" id="KW-1133">Transmembrane helix</keyword>
<evidence type="ECO:0000313" key="10">
    <source>
        <dbReference type="EMBL" id="AJC48462.1"/>
    </source>
</evidence>
<evidence type="ECO:0000256" key="3">
    <source>
        <dbReference type="ARBA" id="ARBA00022618"/>
    </source>
</evidence>
<dbReference type="InterPro" id="IPR045335">
    <property type="entry name" value="FtsQ_C_sf"/>
</dbReference>
<dbReference type="STRING" id="594679.SD28_01735"/>
<protein>
    <submittedName>
        <fullName evidence="10">Cell division protein FtsQ</fullName>
    </submittedName>
</protein>
<dbReference type="Pfam" id="PF03799">
    <property type="entry name" value="FtsQ_DivIB_C"/>
    <property type="match status" value="1"/>
</dbReference>
<dbReference type="AlphaFoldDB" id="A0A0A8E4D4"/>
<feature type="domain" description="POTRA" evidence="9">
    <location>
        <begin position="41"/>
        <end position="98"/>
    </location>
</feature>
<evidence type="ECO:0000256" key="2">
    <source>
        <dbReference type="ARBA" id="ARBA00022519"/>
    </source>
</evidence>
<keyword evidence="11" id="KW-1185">Reference proteome</keyword>
<evidence type="ECO:0000256" key="7">
    <source>
        <dbReference type="SAM" id="Phobius"/>
    </source>
</evidence>
<feature type="transmembrane region" description="Helical" evidence="7">
    <location>
        <begin position="7"/>
        <end position="26"/>
    </location>
</feature>
<accession>A0A0A8E4D4</accession>
<evidence type="ECO:0000256" key="4">
    <source>
        <dbReference type="ARBA" id="ARBA00022692"/>
    </source>
</evidence>
<evidence type="ECO:0000259" key="8">
    <source>
        <dbReference type="Pfam" id="PF03799"/>
    </source>
</evidence>
<organism evidence="10 11">
    <name type="scientific">Allofrancisella guangzhouensis</name>
    <dbReference type="NCBI Taxonomy" id="594679"/>
    <lineage>
        <taxon>Bacteria</taxon>
        <taxon>Pseudomonadati</taxon>
        <taxon>Pseudomonadota</taxon>
        <taxon>Gammaproteobacteria</taxon>
        <taxon>Thiotrichales</taxon>
        <taxon>Francisellaceae</taxon>
        <taxon>Allofrancisella</taxon>
    </lineage>
</organism>
<evidence type="ECO:0000256" key="6">
    <source>
        <dbReference type="ARBA" id="ARBA00023306"/>
    </source>
</evidence>
<dbReference type="GO" id="GO:0090529">
    <property type="term" value="P:cell septum assembly"/>
    <property type="evidence" value="ECO:0007669"/>
    <property type="project" value="InterPro"/>
</dbReference>
<dbReference type="Proteomes" id="UP000031104">
    <property type="component" value="Chromosome"/>
</dbReference>
<dbReference type="Pfam" id="PF08478">
    <property type="entry name" value="POTRA_1"/>
    <property type="match status" value="1"/>
</dbReference>
<sequence>MKALKRLVISLTILVVLFGAVVYLVLQTDRTISKVDIVSNDGLVYISKQQLIDKITGLNQKQWFDFNIQDVRRYLHKIKGVDYFLVKKVWPSTLVIYLYDRKPVAYWDGDKILLDNMAIVKPTVLSYDRELPHIQSSDEGNRYYIYETYRQLNRIAKANSTEIIGIFYKGNQFKLLLSNDQVVILGSKELKLRLKEYFRTYKKVKNYESVEYFDMRYADGFAIKYINNK</sequence>
<dbReference type="InterPro" id="IPR005548">
    <property type="entry name" value="Cell_div_FtsQ/DivIB_C"/>
</dbReference>
<dbReference type="PANTHER" id="PTHR35851:SF1">
    <property type="entry name" value="CELL DIVISION PROTEIN FTSQ"/>
    <property type="match status" value="1"/>
</dbReference>
<dbReference type="OrthoDB" id="9790370at2"/>
<dbReference type="EMBL" id="CP010427">
    <property type="protein sequence ID" value="AJC48462.1"/>
    <property type="molecule type" value="Genomic_DNA"/>
</dbReference>
<keyword evidence="3 10" id="KW-0132">Cell division</keyword>